<proteinExistence type="predicted"/>
<accession>A0A2P4XA18</accession>
<dbReference type="EMBL" id="NCKW01015579">
    <property type="protein sequence ID" value="POM62407.1"/>
    <property type="molecule type" value="Genomic_DNA"/>
</dbReference>
<organism evidence="1 2">
    <name type="scientific">Phytophthora palmivora</name>
    <dbReference type="NCBI Taxonomy" id="4796"/>
    <lineage>
        <taxon>Eukaryota</taxon>
        <taxon>Sar</taxon>
        <taxon>Stramenopiles</taxon>
        <taxon>Oomycota</taxon>
        <taxon>Peronosporomycetes</taxon>
        <taxon>Peronosporales</taxon>
        <taxon>Peronosporaceae</taxon>
        <taxon>Phytophthora</taxon>
    </lineage>
</organism>
<evidence type="ECO:0000313" key="2">
    <source>
        <dbReference type="Proteomes" id="UP000237271"/>
    </source>
</evidence>
<protein>
    <submittedName>
        <fullName evidence="1">Secreted protein</fullName>
    </submittedName>
</protein>
<dbReference type="OrthoDB" id="122637at2759"/>
<keyword evidence="2" id="KW-1185">Reference proteome</keyword>
<name>A0A2P4XA18_9STRA</name>
<dbReference type="Proteomes" id="UP000237271">
    <property type="component" value="Unassembled WGS sequence"/>
</dbReference>
<comment type="caution">
    <text evidence="1">The sequence shown here is derived from an EMBL/GenBank/DDBJ whole genome shotgun (WGS) entry which is preliminary data.</text>
</comment>
<reference evidence="1 2" key="1">
    <citation type="journal article" date="2017" name="Genome Biol. Evol.">
        <title>Phytophthora megakarya and P. palmivora, closely related causal agents of cacao black pod rot, underwent increases in genome sizes and gene numbers by different mechanisms.</title>
        <authorList>
            <person name="Ali S.S."/>
            <person name="Shao J."/>
            <person name="Lary D.J."/>
            <person name="Kronmiller B."/>
            <person name="Shen D."/>
            <person name="Strem M.D."/>
            <person name="Amoako-Attah I."/>
            <person name="Akrofi A.Y."/>
            <person name="Begoude B.A."/>
            <person name="Ten Hoopen G.M."/>
            <person name="Coulibaly K."/>
            <person name="Kebe B.I."/>
            <person name="Melnick R.L."/>
            <person name="Guiltinan M.J."/>
            <person name="Tyler B.M."/>
            <person name="Meinhardt L.W."/>
            <person name="Bailey B.A."/>
        </authorList>
    </citation>
    <scope>NUCLEOTIDE SEQUENCE [LARGE SCALE GENOMIC DNA]</scope>
    <source>
        <strain evidence="2">sbr112.9</strain>
    </source>
</reference>
<sequence>MHYNALGRCNLIKEIRTVTIANRMESLGIERPTSNYLVYQESTTGRKYLLNKPKQCALSELARRCIPSTFVEMVRGQTAHGYHPNKSLVPEVLAKLGTGYQHLDNLLMIGREGGSVYLKKTPPRQQLCPPNHGSGSDRVNILRKKIRKEQDACLVLDDDLTRNNHQHVRRCGQGGNNASISGRVIQDLSYPEGDSINDCTDHGSVIKPEYSHCDEVATEILRARREHPHAKVEITALAVHFFLVLNAALVGSNNYS</sequence>
<gene>
    <name evidence="1" type="ORF">PHPALM_28440</name>
</gene>
<dbReference type="AlphaFoldDB" id="A0A2P4XA18"/>
<evidence type="ECO:0000313" key="1">
    <source>
        <dbReference type="EMBL" id="POM62407.1"/>
    </source>
</evidence>